<protein>
    <submittedName>
        <fullName evidence="2">Uracil-DNA glycosylase</fullName>
    </submittedName>
</protein>
<gene>
    <name evidence="2" type="ORF">CBP31_10740</name>
</gene>
<keyword evidence="3" id="KW-1185">Reference proteome</keyword>
<dbReference type="PANTHER" id="PTHR42160">
    <property type="entry name" value="URACIL-DNA GLYCOSYLASE SUPERFAMILY PROTEIN"/>
    <property type="match status" value="1"/>
</dbReference>
<sequence length="203" mass="23255">MSREFEQLLMQARACRICEANLPLGPRPVLQMAPEARILIIGQAPGLKVHQTGIPWNDPSGDTLRRWLELSREQFYDPQLVAIMPMGFCYPGKGKSGDLPPRPECAPAWHQQLLNVLPNIELTLLIGQYAQRYYLGKRYKTLTETVRNWQEFAPSQLPLPHPSPRNRYWLTKNPWFEAEELPALRERVHQVLAASSAQHQAPS</sequence>
<evidence type="ECO:0000313" key="2">
    <source>
        <dbReference type="EMBL" id="ART83040.1"/>
    </source>
</evidence>
<dbReference type="CDD" id="cd10033">
    <property type="entry name" value="UDG_like"/>
    <property type="match status" value="1"/>
</dbReference>
<dbReference type="SMART" id="SM00987">
    <property type="entry name" value="UreE_C"/>
    <property type="match status" value="1"/>
</dbReference>
<accession>A0A1Y0D680</accession>
<dbReference type="RefSeq" id="WP_087037175.1">
    <property type="nucleotide sequence ID" value="NZ_CP021377.1"/>
</dbReference>
<name>A0A1Y0D680_9GAMM</name>
<dbReference type="EMBL" id="CP021377">
    <property type="protein sequence ID" value="ART83040.1"/>
    <property type="molecule type" value="Genomic_DNA"/>
</dbReference>
<dbReference type="InterPro" id="IPR005122">
    <property type="entry name" value="Uracil-DNA_glycosylase-like"/>
</dbReference>
<dbReference type="SUPFAM" id="SSF52141">
    <property type="entry name" value="Uracil-DNA glycosylase-like"/>
    <property type="match status" value="1"/>
</dbReference>
<dbReference type="SMART" id="SM00986">
    <property type="entry name" value="UDG"/>
    <property type="match status" value="1"/>
</dbReference>
<evidence type="ECO:0000259" key="1">
    <source>
        <dbReference type="SMART" id="SM00986"/>
    </source>
</evidence>
<dbReference type="AlphaFoldDB" id="A0A1Y0D680"/>
<reference evidence="2 3" key="1">
    <citation type="journal article" date="2014" name="Int. J. Syst. Evol. Microbiol.">
        <title>Oceanisphaera profunda sp. nov., a marine bacterium isolated from deep-sea sediment, and emended description of the genus Oceanisphaera.</title>
        <authorList>
            <person name="Xu Z."/>
            <person name="Zhang X.Y."/>
            <person name="Su H.N."/>
            <person name="Yu Z.C."/>
            <person name="Liu C."/>
            <person name="Li H."/>
            <person name="Chen X.L."/>
            <person name="Song X.Y."/>
            <person name="Xie B.B."/>
            <person name="Qin Q.L."/>
            <person name="Zhou B.C."/>
            <person name="Shi M."/>
            <person name="Huang Y."/>
            <person name="Zhang Y.Z."/>
        </authorList>
    </citation>
    <scope>NUCLEOTIDE SEQUENCE [LARGE SCALE GENOMIC DNA]</scope>
    <source>
        <strain evidence="2 3">SM1222</strain>
    </source>
</reference>
<organism evidence="2 3">
    <name type="scientific">Oceanisphaera profunda</name>
    <dbReference type="NCBI Taxonomy" id="1416627"/>
    <lineage>
        <taxon>Bacteria</taxon>
        <taxon>Pseudomonadati</taxon>
        <taxon>Pseudomonadota</taxon>
        <taxon>Gammaproteobacteria</taxon>
        <taxon>Aeromonadales</taxon>
        <taxon>Aeromonadaceae</taxon>
        <taxon>Oceanisphaera</taxon>
    </lineage>
</organism>
<dbReference type="InterPro" id="IPR047124">
    <property type="entry name" value="HI_0220.2"/>
</dbReference>
<dbReference type="InterPro" id="IPR036895">
    <property type="entry name" value="Uracil-DNA_glycosylase-like_sf"/>
</dbReference>
<dbReference type="Pfam" id="PF03167">
    <property type="entry name" value="UDG"/>
    <property type="match status" value="1"/>
</dbReference>
<dbReference type="Proteomes" id="UP000243937">
    <property type="component" value="Chromosome"/>
</dbReference>
<evidence type="ECO:0000313" key="3">
    <source>
        <dbReference type="Proteomes" id="UP000243937"/>
    </source>
</evidence>
<dbReference type="KEGG" id="opf:CBP31_10740"/>
<dbReference type="Gene3D" id="3.40.470.10">
    <property type="entry name" value="Uracil-DNA glycosylase-like domain"/>
    <property type="match status" value="1"/>
</dbReference>
<dbReference type="PANTHER" id="PTHR42160:SF1">
    <property type="entry name" value="URACIL-DNA GLYCOSYLASE SUPERFAMILY PROTEIN"/>
    <property type="match status" value="1"/>
</dbReference>
<feature type="domain" description="Uracil-DNA glycosylase-like" evidence="1">
    <location>
        <begin position="29"/>
        <end position="185"/>
    </location>
</feature>
<proteinExistence type="predicted"/>
<dbReference type="OrthoDB" id="9789139at2"/>